<evidence type="ECO:0000313" key="2">
    <source>
        <dbReference type="EMBL" id="CAH3034879.1"/>
    </source>
</evidence>
<proteinExistence type="predicted"/>
<sequence>MFDDGYEKTWIRKGLADELRLNGTKETVVVTTFGQSVGKPVTSKKVEFSLADKEVNNRVKIRALAVDDVGAFNRKLILINLSLSSVIHTGHFTQIAT</sequence>
<protein>
    <recommendedName>
        <fullName evidence="1">DUF1758 domain-containing protein</fullName>
    </recommendedName>
</protein>
<comment type="caution">
    <text evidence="2">The sequence shown here is derived from an EMBL/GenBank/DDBJ whole genome shotgun (WGS) entry which is preliminary data.</text>
</comment>
<reference evidence="2 3" key="1">
    <citation type="submission" date="2022-05" db="EMBL/GenBank/DDBJ databases">
        <authorList>
            <consortium name="Genoscope - CEA"/>
            <person name="William W."/>
        </authorList>
    </citation>
    <scope>NUCLEOTIDE SEQUENCE [LARGE SCALE GENOMIC DNA]</scope>
</reference>
<gene>
    <name evidence="2" type="ORF">PLOB_00024769</name>
</gene>
<organism evidence="2 3">
    <name type="scientific">Porites lobata</name>
    <dbReference type="NCBI Taxonomy" id="104759"/>
    <lineage>
        <taxon>Eukaryota</taxon>
        <taxon>Metazoa</taxon>
        <taxon>Cnidaria</taxon>
        <taxon>Anthozoa</taxon>
        <taxon>Hexacorallia</taxon>
        <taxon>Scleractinia</taxon>
        <taxon>Fungiina</taxon>
        <taxon>Poritidae</taxon>
        <taxon>Porites</taxon>
    </lineage>
</organism>
<accession>A0ABN8MSH6</accession>
<name>A0ABN8MSH6_9CNID</name>
<dbReference type="Proteomes" id="UP001159405">
    <property type="component" value="Unassembled WGS sequence"/>
</dbReference>
<evidence type="ECO:0000259" key="1">
    <source>
        <dbReference type="Pfam" id="PF05585"/>
    </source>
</evidence>
<feature type="domain" description="DUF1758" evidence="1">
    <location>
        <begin position="1"/>
        <end position="53"/>
    </location>
</feature>
<dbReference type="EMBL" id="CALNXK010000003">
    <property type="protein sequence ID" value="CAH3034879.1"/>
    <property type="molecule type" value="Genomic_DNA"/>
</dbReference>
<keyword evidence="3" id="KW-1185">Reference proteome</keyword>
<dbReference type="Pfam" id="PF05585">
    <property type="entry name" value="DUF1758"/>
    <property type="match status" value="1"/>
</dbReference>
<dbReference type="InterPro" id="IPR008737">
    <property type="entry name" value="DUF1758"/>
</dbReference>
<evidence type="ECO:0000313" key="3">
    <source>
        <dbReference type="Proteomes" id="UP001159405"/>
    </source>
</evidence>